<dbReference type="InterPro" id="IPR003131">
    <property type="entry name" value="T1-type_BTB"/>
</dbReference>
<organism evidence="3">
    <name type="scientific">Aplanochytrium stocchinoi</name>
    <dbReference type="NCBI Taxonomy" id="215587"/>
    <lineage>
        <taxon>Eukaryota</taxon>
        <taxon>Sar</taxon>
        <taxon>Stramenopiles</taxon>
        <taxon>Bigyra</taxon>
        <taxon>Labyrinthulomycetes</taxon>
        <taxon>Thraustochytrida</taxon>
        <taxon>Thraustochytriidae</taxon>
        <taxon>Aplanochytrium</taxon>
    </lineage>
</organism>
<dbReference type="Pfam" id="PF02214">
    <property type="entry name" value="BTB_2"/>
    <property type="match status" value="1"/>
</dbReference>
<dbReference type="InterPro" id="IPR045068">
    <property type="entry name" value="BACURD1-3"/>
</dbReference>
<feature type="compositionally biased region" description="Basic and acidic residues" evidence="1">
    <location>
        <begin position="133"/>
        <end position="145"/>
    </location>
</feature>
<protein>
    <recommendedName>
        <fullName evidence="2">BTB domain-containing protein</fullName>
    </recommendedName>
</protein>
<dbReference type="SUPFAM" id="SSF54695">
    <property type="entry name" value="POZ domain"/>
    <property type="match status" value="1"/>
</dbReference>
<accession>A0A7S3LLF6</accession>
<evidence type="ECO:0000313" key="3">
    <source>
        <dbReference type="EMBL" id="CAE0434996.1"/>
    </source>
</evidence>
<dbReference type="EMBL" id="HBIN01007223">
    <property type="protein sequence ID" value="CAE0434996.1"/>
    <property type="molecule type" value="Transcribed_RNA"/>
</dbReference>
<feature type="region of interest" description="Disordered" evidence="1">
    <location>
        <begin position="133"/>
        <end position="213"/>
    </location>
</feature>
<evidence type="ECO:0000256" key="1">
    <source>
        <dbReference type="SAM" id="MobiDB-lite"/>
    </source>
</evidence>
<dbReference type="GO" id="GO:0051260">
    <property type="term" value="P:protein homooligomerization"/>
    <property type="evidence" value="ECO:0007669"/>
    <property type="project" value="InterPro"/>
</dbReference>
<dbReference type="PANTHER" id="PTHR11145">
    <property type="entry name" value="BTB/POZ DOMAIN-CONTAINING ADAPTER FOR CUL3-MEDIATED RHOA DEGRADATION PROTEIN FAMILY MEMBER"/>
    <property type="match status" value="1"/>
</dbReference>
<feature type="domain" description="BTB" evidence="2">
    <location>
        <begin position="31"/>
        <end position="130"/>
    </location>
</feature>
<dbReference type="Gene3D" id="3.30.710.10">
    <property type="entry name" value="Potassium Channel Kv1.1, Chain A"/>
    <property type="match status" value="1"/>
</dbReference>
<name>A0A7S3LLF6_9STRA</name>
<feature type="compositionally biased region" description="Polar residues" evidence="1">
    <location>
        <begin position="158"/>
        <end position="180"/>
    </location>
</feature>
<reference evidence="3" key="1">
    <citation type="submission" date="2021-01" db="EMBL/GenBank/DDBJ databases">
        <authorList>
            <person name="Corre E."/>
            <person name="Pelletier E."/>
            <person name="Niang G."/>
            <person name="Scheremetjew M."/>
            <person name="Finn R."/>
            <person name="Kale V."/>
            <person name="Holt S."/>
            <person name="Cochrane G."/>
            <person name="Meng A."/>
            <person name="Brown T."/>
            <person name="Cohen L."/>
        </authorList>
    </citation>
    <scope>NUCLEOTIDE SEQUENCE</scope>
    <source>
        <strain evidence="3">GSBS06</strain>
    </source>
</reference>
<sequence length="213" mass="24618">MPLQVQNSMYNNQSMEFYKRGEESPMLNFPQIISLNVGGLNYCTTLETLTKGENMLASMFSGRMGVLKDATGAYFIDRDGQLFSHILNFLRTNSVVVESLYMAKRLLPEAEFYAIEDLISYLKEEIKSFEEHEVSLRNGKTDRNEPQGSENRRRQKTRSITLESSYSTYSQDSFPENDNQYELVEDANSSNDSTEEEHIPVEFDQELFTNEDF</sequence>
<evidence type="ECO:0000259" key="2">
    <source>
        <dbReference type="SMART" id="SM00225"/>
    </source>
</evidence>
<dbReference type="InterPro" id="IPR011333">
    <property type="entry name" value="SKP1/BTB/POZ_sf"/>
</dbReference>
<gene>
    <name evidence="3" type="ORF">ASTO00021_LOCUS5290</name>
</gene>
<dbReference type="PANTHER" id="PTHR11145:SF8">
    <property type="entry name" value="RE57120P"/>
    <property type="match status" value="1"/>
</dbReference>
<dbReference type="SMART" id="SM00225">
    <property type="entry name" value="BTB"/>
    <property type="match status" value="1"/>
</dbReference>
<proteinExistence type="predicted"/>
<feature type="compositionally biased region" description="Acidic residues" evidence="1">
    <location>
        <begin position="203"/>
        <end position="213"/>
    </location>
</feature>
<dbReference type="AlphaFoldDB" id="A0A7S3LLF6"/>
<dbReference type="InterPro" id="IPR000210">
    <property type="entry name" value="BTB/POZ_dom"/>
</dbReference>